<protein>
    <submittedName>
        <fullName evidence="2">Uncharacterized protein</fullName>
    </submittedName>
</protein>
<comment type="caution">
    <text evidence="2">The sequence shown here is derived from an EMBL/GenBank/DDBJ whole genome shotgun (WGS) entry which is preliminary data.</text>
</comment>
<feature type="region of interest" description="Disordered" evidence="1">
    <location>
        <begin position="1"/>
        <end position="48"/>
    </location>
</feature>
<dbReference type="Proteomes" id="UP000588098">
    <property type="component" value="Unassembled WGS sequence"/>
</dbReference>
<sequence length="48" mass="5089">MRAAAKRLADGHLVHGAADEHGNGQTGEPRAVRPYAQRAEQHEDGAKG</sequence>
<feature type="compositionally biased region" description="Basic and acidic residues" evidence="1">
    <location>
        <begin position="39"/>
        <end position="48"/>
    </location>
</feature>
<evidence type="ECO:0000313" key="3">
    <source>
        <dbReference type="Proteomes" id="UP000588098"/>
    </source>
</evidence>
<reference evidence="2 3" key="1">
    <citation type="submission" date="2020-08" db="EMBL/GenBank/DDBJ databases">
        <title>Genomic Encyclopedia of Type Strains, Phase III (KMG-III): the genomes of soil and plant-associated and newly described type strains.</title>
        <authorList>
            <person name="Whitman W."/>
        </authorList>
    </citation>
    <scope>NUCLEOTIDE SEQUENCE [LARGE SCALE GENOMIC DNA]</scope>
    <source>
        <strain evidence="2 3">CECT 8305</strain>
    </source>
</reference>
<keyword evidence="3" id="KW-1185">Reference proteome</keyword>
<name>A0A7W9QFK0_9ACTN</name>
<dbReference type="EMBL" id="JACHJL010000021">
    <property type="protein sequence ID" value="MBB5939079.1"/>
    <property type="molecule type" value="Genomic_DNA"/>
</dbReference>
<evidence type="ECO:0000313" key="2">
    <source>
        <dbReference type="EMBL" id="MBB5939079.1"/>
    </source>
</evidence>
<gene>
    <name evidence="2" type="ORF">FHS42_006171</name>
</gene>
<proteinExistence type="predicted"/>
<accession>A0A7W9QFK0</accession>
<dbReference type="AlphaFoldDB" id="A0A7W9QFK0"/>
<evidence type="ECO:0000256" key="1">
    <source>
        <dbReference type="SAM" id="MobiDB-lite"/>
    </source>
</evidence>
<organism evidence="2 3">
    <name type="scientific">Streptomyces zagrosensis</name>
    <dbReference type="NCBI Taxonomy" id="1042984"/>
    <lineage>
        <taxon>Bacteria</taxon>
        <taxon>Bacillati</taxon>
        <taxon>Actinomycetota</taxon>
        <taxon>Actinomycetes</taxon>
        <taxon>Kitasatosporales</taxon>
        <taxon>Streptomycetaceae</taxon>
        <taxon>Streptomyces</taxon>
    </lineage>
</organism>
<feature type="compositionally biased region" description="Basic and acidic residues" evidence="1">
    <location>
        <begin position="7"/>
        <end position="22"/>
    </location>
</feature>